<proteinExistence type="predicted"/>
<dbReference type="Gene3D" id="1.10.1240.10">
    <property type="entry name" value="Methionine synthase domain"/>
    <property type="match status" value="1"/>
</dbReference>
<gene>
    <name evidence="7" type="ORF">EUA07_14880</name>
</gene>
<dbReference type="Pfam" id="PF02607">
    <property type="entry name" value="B12-binding_2"/>
    <property type="match status" value="1"/>
</dbReference>
<dbReference type="InterPro" id="IPR003759">
    <property type="entry name" value="Cbl-bd_cap"/>
</dbReference>
<dbReference type="SUPFAM" id="SSF52242">
    <property type="entry name" value="Cobalamin (vitamin B12)-binding domain"/>
    <property type="match status" value="1"/>
</dbReference>
<dbReference type="PANTHER" id="PTHR30204">
    <property type="entry name" value="REDOX-CYCLING DRUG-SENSING TRANSCRIPTIONAL ACTIVATOR SOXR"/>
    <property type="match status" value="1"/>
</dbReference>
<evidence type="ECO:0000256" key="3">
    <source>
        <dbReference type="ARBA" id="ARBA00023163"/>
    </source>
</evidence>
<evidence type="ECO:0000313" key="8">
    <source>
        <dbReference type="Proteomes" id="UP000293291"/>
    </source>
</evidence>
<dbReference type="AlphaFoldDB" id="A0A4Q2SCS2"/>
<keyword evidence="8" id="KW-1185">Reference proteome</keyword>
<evidence type="ECO:0000256" key="4">
    <source>
        <dbReference type="SAM" id="MobiDB-lite"/>
    </source>
</evidence>
<dbReference type="PANTHER" id="PTHR30204:SF67">
    <property type="entry name" value="HTH-TYPE TRANSCRIPTIONAL REGULATOR MLRA-RELATED"/>
    <property type="match status" value="1"/>
</dbReference>
<dbReference type="GO" id="GO:0003700">
    <property type="term" value="F:DNA-binding transcription factor activity"/>
    <property type="evidence" value="ECO:0007669"/>
    <property type="project" value="InterPro"/>
</dbReference>
<dbReference type="GO" id="GO:0031419">
    <property type="term" value="F:cobalamin binding"/>
    <property type="evidence" value="ECO:0007669"/>
    <property type="project" value="InterPro"/>
</dbReference>
<name>A0A4Q2SCS2_9ACTN</name>
<dbReference type="SUPFAM" id="SSF46955">
    <property type="entry name" value="Putative DNA-binding domain"/>
    <property type="match status" value="1"/>
</dbReference>
<keyword evidence="2" id="KW-0238">DNA-binding</keyword>
<dbReference type="OrthoDB" id="9800334at2"/>
<dbReference type="EMBL" id="SDWU01000016">
    <property type="protein sequence ID" value="RYC00062.1"/>
    <property type="molecule type" value="Genomic_DNA"/>
</dbReference>
<dbReference type="Pfam" id="PF13411">
    <property type="entry name" value="MerR_1"/>
    <property type="match status" value="1"/>
</dbReference>
<keyword evidence="1" id="KW-0805">Transcription regulation</keyword>
<dbReference type="InterPro" id="IPR006158">
    <property type="entry name" value="Cobalamin-bd"/>
</dbReference>
<sequence length="382" mass="41041">MIWMRHGRSVDDASDTAGEATRTDPRTEAAIATIPAVRSRRSVRTSSFVTSGSTVVAMVSPRSRNAACPQFVHRWWKTNTRTLSTVCPKMGTLVDVYTVGRTAELTGVPRETLRKWEQRYSVVAPARTEGNYRLYDDEAVRRLSVMRDLVDSGWSPREAAKRVLADPAGGVSVLPGAESPLSSLDELAACGEDFDVVRLESLLDKAFAEADLAVAVDEWLMPSLVRLGEAWQRGTVSVAGEHFVSAAVLRRLSQAFHQLPHPADGAPRVMVGLARGSRHELGVMAFAMVLRSRGVGVTYLGADLPVESWVDTVRALGPAAVVLAVPTVEDLPAVREAVQAIAPRTRVLLGGAHQGRVEGAEQLGHRIGEAAAGLADRLTASG</sequence>
<organism evidence="7 8">
    <name type="scientific">Nocardioides ganghwensis</name>
    <dbReference type="NCBI Taxonomy" id="252230"/>
    <lineage>
        <taxon>Bacteria</taxon>
        <taxon>Bacillati</taxon>
        <taxon>Actinomycetota</taxon>
        <taxon>Actinomycetes</taxon>
        <taxon>Propionibacteriales</taxon>
        <taxon>Nocardioidaceae</taxon>
        <taxon>Nocardioides</taxon>
    </lineage>
</organism>
<dbReference type="GO" id="GO:0046872">
    <property type="term" value="F:metal ion binding"/>
    <property type="evidence" value="ECO:0007669"/>
    <property type="project" value="InterPro"/>
</dbReference>
<evidence type="ECO:0000259" key="5">
    <source>
        <dbReference type="PROSITE" id="PS50937"/>
    </source>
</evidence>
<dbReference type="CDD" id="cd01104">
    <property type="entry name" value="HTH_MlrA-CarA"/>
    <property type="match status" value="1"/>
</dbReference>
<dbReference type="InterPro" id="IPR000551">
    <property type="entry name" value="MerR-type_HTH_dom"/>
</dbReference>
<dbReference type="Gene3D" id="1.10.1660.10">
    <property type="match status" value="1"/>
</dbReference>
<dbReference type="GO" id="GO:0003677">
    <property type="term" value="F:DNA binding"/>
    <property type="evidence" value="ECO:0007669"/>
    <property type="project" value="UniProtKB-KW"/>
</dbReference>
<dbReference type="PROSITE" id="PS51332">
    <property type="entry name" value="B12_BINDING"/>
    <property type="match status" value="1"/>
</dbReference>
<dbReference type="InterPro" id="IPR009061">
    <property type="entry name" value="DNA-bd_dom_put_sf"/>
</dbReference>
<keyword evidence="3" id="KW-0804">Transcription</keyword>
<dbReference type="Proteomes" id="UP000293291">
    <property type="component" value="Unassembled WGS sequence"/>
</dbReference>
<dbReference type="InterPro" id="IPR036594">
    <property type="entry name" value="Meth_synthase_dom"/>
</dbReference>
<dbReference type="Gene3D" id="3.40.50.280">
    <property type="entry name" value="Cobalamin-binding domain"/>
    <property type="match status" value="1"/>
</dbReference>
<reference evidence="7 8" key="1">
    <citation type="submission" date="2019-01" db="EMBL/GenBank/DDBJ databases">
        <title>Novel species of Nocardioides.</title>
        <authorList>
            <person name="Liu Q."/>
            <person name="Xin Y.-H."/>
        </authorList>
    </citation>
    <scope>NUCLEOTIDE SEQUENCE [LARGE SCALE GENOMIC DNA]</scope>
    <source>
        <strain evidence="7 8">CGMCC 4.6875</strain>
    </source>
</reference>
<evidence type="ECO:0000256" key="2">
    <source>
        <dbReference type="ARBA" id="ARBA00023125"/>
    </source>
</evidence>
<evidence type="ECO:0000256" key="1">
    <source>
        <dbReference type="ARBA" id="ARBA00023015"/>
    </source>
</evidence>
<feature type="domain" description="HTH merR-type" evidence="5">
    <location>
        <begin position="96"/>
        <end position="166"/>
    </location>
</feature>
<accession>A0A4Q2SCS2</accession>
<evidence type="ECO:0000313" key="7">
    <source>
        <dbReference type="EMBL" id="RYC00062.1"/>
    </source>
</evidence>
<dbReference type="InterPro" id="IPR047057">
    <property type="entry name" value="MerR_fam"/>
</dbReference>
<feature type="domain" description="B12-binding" evidence="6">
    <location>
        <begin position="266"/>
        <end position="382"/>
    </location>
</feature>
<dbReference type="SMART" id="SM00422">
    <property type="entry name" value="HTH_MERR"/>
    <property type="match status" value="1"/>
</dbReference>
<dbReference type="Pfam" id="PF02310">
    <property type="entry name" value="B12-binding"/>
    <property type="match status" value="1"/>
</dbReference>
<evidence type="ECO:0000259" key="6">
    <source>
        <dbReference type="PROSITE" id="PS51332"/>
    </source>
</evidence>
<dbReference type="PROSITE" id="PS50937">
    <property type="entry name" value="HTH_MERR_2"/>
    <property type="match status" value="1"/>
</dbReference>
<protein>
    <submittedName>
        <fullName evidence="7">MerR family transcriptional regulator</fullName>
    </submittedName>
</protein>
<dbReference type="InterPro" id="IPR036724">
    <property type="entry name" value="Cobalamin-bd_sf"/>
</dbReference>
<comment type="caution">
    <text evidence="7">The sequence shown here is derived from an EMBL/GenBank/DDBJ whole genome shotgun (WGS) entry which is preliminary data.</text>
</comment>
<feature type="region of interest" description="Disordered" evidence="4">
    <location>
        <begin position="1"/>
        <end position="26"/>
    </location>
</feature>